<dbReference type="SUPFAM" id="SSF47598">
    <property type="entry name" value="Ribbon-helix-helix"/>
    <property type="match status" value="1"/>
</dbReference>
<dbReference type="AlphaFoldDB" id="A0A645GA15"/>
<evidence type="ECO:0000313" key="2">
    <source>
        <dbReference type="EMBL" id="MPN23738.1"/>
    </source>
</evidence>
<comment type="caution">
    <text evidence="2">The sequence shown here is derived from an EMBL/GenBank/DDBJ whole genome shotgun (WGS) entry which is preliminary data.</text>
</comment>
<accession>A0A645GA15</accession>
<gene>
    <name evidence="2" type="ORF">SDC9_171131</name>
</gene>
<proteinExistence type="predicted"/>
<evidence type="ECO:0000259" key="1">
    <source>
        <dbReference type="Pfam" id="PF12651"/>
    </source>
</evidence>
<reference evidence="2" key="1">
    <citation type="submission" date="2019-08" db="EMBL/GenBank/DDBJ databases">
        <authorList>
            <person name="Kucharzyk K."/>
            <person name="Murdoch R.W."/>
            <person name="Higgins S."/>
            <person name="Loffler F."/>
        </authorList>
    </citation>
    <scope>NUCLEOTIDE SEQUENCE</scope>
</reference>
<dbReference type="InterPro" id="IPR010985">
    <property type="entry name" value="Ribbon_hlx_hlx"/>
</dbReference>
<dbReference type="EMBL" id="VSSQ01072330">
    <property type="protein sequence ID" value="MPN23738.1"/>
    <property type="molecule type" value="Genomic_DNA"/>
</dbReference>
<dbReference type="InterPro" id="IPR038733">
    <property type="entry name" value="Predicted_DNA_bind_prot_RHH"/>
</dbReference>
<name>A0A645GA15_9ZZZZ</name>
<protein>
    <recommendedName>
        <fullName evidence="1">Predicted DNA-binding protein ribbon-helix-helix domain-containing protein</fullName>
    </recommendedName>
</protein>
<sequence length="59" mass="6701">MGRPGRPRGTNNKDVICSMRMDKETKERLDAYCKKMKIAKSEALRQAIQMLTEEGKGTV</sequence>
<organism evidence="2">
    <name type="scientific">bioreactor metagenome</name>
    <dbReference type="NCBI Taxonomy" id="1076179"/>
    <lineage>
        <taxon>unclassified sequences</taxon>
        <taxon>metagenomes</taxon>
        <taxon>ecological metagenomes</taxon>
    </lineage>
</organism>
<dbReference type="Pfam" id="PF12651">
    <property type="entry name" value="RHH_3"/>
    <property type="match status" value="1"/>
</dbReference>
<dbReference type="GO" id="GO:0006355">
    <property type="term" value="P:regulation of DNA-templated transcription"/>
    <property type="evidence" value="ECO:0007669"/>
    <property type="project" value="InterPro"/>
</dbReference>
<feature type="domain" description="Predicted DNA-binding protein ribbon-helix-helix" evidence="1">
    <location>
        <begin position="18"/>
        <end position="54"/>
    </location>
</feature>